<accession>A0A9P7Y672</accession>
<dbReference type="EMBL" id="JAHRHY010000001">
    <property type="protein sequence ID" value="KAG9072359.1"/>
    <property type="molecule type" value="Genomic_DNA"/>
</dbReference>
<feature type="region of interest" description="Disordered" evidence="1">
    <location>
        <begin position="409"/>
        <end position="495"/>
    </location>
</feature>
<feature type="compositionally biased region" description="Low complexity" evidence="1">
    <location>
        <begin position="136"/>
        <end position="162"/>
    </location>
</feature>
<proteinExistence type="predicted"/>
<keyword evidence="2" id="KW-1133">Transmembrane helix</keyword>
<feature type="signal peptide" evidence="3">
    <location>
        <begin position="1"/>
        <end position="24"/>
    </location>
</feature>
<keyword evidence="2" id="KW-0812">Transmembrane</keyword>
<gene>
    <name evidence="4" type="ORF">KI688_000129</name>
</gene>
<evidence type="ECO:0000256" key="3">
    <source>
        <dbReference type="SAM" id="SignalP"/>
    </source>
</evidence>
<feature type="compositionally biased region" description="Polar residues" evidence="1">
    <location>
        <begin position="455"/>
        <end position="472"/>
    </location>
</feature>
<organism evidence="4 5">
    <name type="scientific">Linnemannia hyalina</name>
    <dbReference type="NCBI Taxonomy" id="64524"/>
    <lineage>
        <taxon>Eukaryota</taxon>
        <taxon>Fungi</taxon>
        <taxon>Fungi incertae sedis</taxon>
        <taxon>Mucoromycota</taxon>
        <taxon>Mortierellomycotina</taxon>
        <taxon>Mortierellomycetes</taxon>
        <taxon>Mortierellales</taxon>
        <taxon>Mortierellaceae</taxon>
        <taxon>Linnemannia</taxon>
    </lineage>
</organism>
<name>A0A9P7Y672_9FUNG</name>
<evidence type="ECO:0000256" key="2">
    <source>
        <dbReference type="SAM" id="Phobius"/>
    </source>
</evidence>
<feature type="compositionally biased region" description="Gly residues" evidence="1">
    <location>
        <begin position="631"/>
        <end position="641"/>
    </location>
</feature>
<feature type="compositionally biased region" description="Polar residues" evidence="1">
    <location>
        <begin position="373"/>
        <end position="386"/>
    </location>
</feature>
<feature type="region of interest" description="Disordered" evidence="1">
    <location>
        <begin position="363"/>
        <end position="387"/>
    </location>
</feature>
<keyword evidence="3" id="KW-0732">Signal</keyword>
<reference evidence="4" key="1">
    <citation type="submission" date="2021-06" db="EMBL/GenBank/DDBJ databases">
        <title>Genome Sequence of Mortierella hyaline Strain SCG-10, a Cold-Adapted, Nitrate-Reducing Fungus Isolated from Soil in Minnesota, USA.</title>
        <authorList>
            <person name="Aldossari N."/>
        </authorList>
    </citation>
    <scope>NUCLEOTIDE SEQUENCE</scope>
    <source>
        <strain evidence="4">SCG-10</strain>
    </source>
</reference>
<protein>
    <submittedName>
        <fullName evidence="4">Uncharacterized protein</fullName>
    </submittedName>
</protein>
<feature type="compositionally biased region" description="Low complexity" evidence="1">
    <location>
        <begin position="597"/>
        <end position="606"/>
    </location>
</feature>
<feature type="transmembrane region" description="Helical" evidence="2">
    <location>
        <begin position="187"/>
        <end position="209"/>
    </location>
</feature>
<feature type="region of interest" description="Disordered" evidence="1">
    <location>
        <begin position="555"/>
        <end position="641"/>
    </location>
</feature>
<keyword evidence="5" id="KW-1185">Reference proteome</keyword>
<sequence length="641" mass="67795">MHWINTIAICMIATIALFPGYVLSTDNNAPPSYAISLSATSQFAVNNPGGPVYLALITFPGNYVLSAIPNGCISVSINTVNCTVSAMNTLVTDFASVIVADGTRPTLESVVVNGEVCTAASSCPTYTPTNPGSTATWSVMPVPSVTTSNPPSIRPSTSTSSASPPPSTSDPSDTPASKATGFHSSNIGLIVGLTLAFALLIFLASLYFLRRRRQTPQTKPNTDGSRVSGRWGGAAAAAALFRIRHKGSKLSLGRTSLHGSPYMASTSEKVVSSNEDPFFQANAALAQSTSTISVTTVSEKSATAMGTGTGFGMTLIDIPEAYEPEDSPSFSSSSSEVNYFQNENDELERDLDAEFAEATITTTTELVNKDNNNDNQQAPSSSSTSRYPWIARAASKSSQLHRAVSAASSRLLPLHSTDESRRPSIEQQEQPLARTHTGRSIIPGPRFPKDGLTFKDNSNSDRLSTRSTSYSMSIPRPPKSIHRTSSRDTSSHGQVFGTIRPEHHQQLIHQQRLDQGLTPDQPLPSYTYHQLASGATSAGTAANAAALSAAVTQGGSSGLFRSRSDSAGSAEDSFVNPGPPPHPPTRRTSSSWQASASRNGSGSRRGYNQPIHIRPPGPSFQPDQQQVQAGSEGGSGLYGYM</sequence>
<evidence type="ECO:0000313" key="4">
    <source>
        <dbReference type="EMBL" id="KAG9072359.1"/>
    </source>
</evidence>
<feature type="compositionally biased region" description="Polar residues" evidence="1">
    <location>
        <begin position="586"/>
        <end position="596"/>
    </location>
</feature>
<dbReference type="OrthoDB" id="2437093at2759"/>
<feature type="chain" id="PRO_5040424380" evidence="3">
    <location>
        <begin position="25"/>
        <end position="641"/>
    </location>
</feature>
<dbReference type="AlphaFoldDB" id="A0A9P7Y672"/>
<dbReference type="Proteomes" id="UP000707451">
    <property type="component" value="Unassembled WGS sequence"/>
</dbReference>
<evidence type="ECO:0000313" key="5">
    <source>
        <dbReference type="Proteomes" id="UP000707451"/>
    </source>
</evidence>
<feature type="region of interest" description="Disordered" evidence="1">
    <location>
        <begin position="128"/>
        <end position="177"/>
    </location>
</feature>
<evidence type="ECO:0000256" key="1">
    <source>
        <dbReference type="SAM" id="MobiDB-lite"/>
    </source>
</evidence>
<keyword evidence="2" id="KW-0472">Membrane</keyword>
<comment type="caution">
    <text evidence="4">The sequence shown here is derived from an EMBL/GenBank/DDBJ whole genome shotgun (WGS) entry which is preliminary data.</text>
</comment>